<dbReference type="PANTHER" id="PTHR46082">
    <property type="entry name" value="ATP/GTP-BINDING PROTEIN-RELATED"/>
    <property type="match status" value="1"/>
</dbReference>
<dbReference type="Gene3D" id="1.25.40.10">
    <property type="entry name" value="Tetratricopeptide repeat domain"/>
    <property type="match status" value="1"/>
</dbReference>
<protein>
    <recommendedName>
        <fullName evidence="5">Nucleoside phosphorylase domain-containing protein</fullName>
    </recommendedName>
</protein>
<dbReference type="PROSITE" id="PS50005">
    <property type="entry name" value="TPR"/>
    <property type="match status" value="1"/>
</dbReference>
<keyword evidence="4" id="KW-1185">Reference proteome</keyword>
<dbReference type="AlphaFoldDB" id="A0A8H7DZ01"/>
<feature type="compositionally biased region" description="Low complexity" evidence="2">
    <location>
        <begin position="68"/>
        <end position="81"/>
    </location>
</feature>
<comment type="caution">
    <text evidence="3">The sequence shown here is derived from an EMBL/GenBank/DDBJ whole genome shotgun (WGS) entry which is preliminary data.</text>
</comment>
<dbReference type="SUPFAM" id="SSF53167">
    <property type="entry name" value="Purine and uridine phosphorylases"/>
    <property type="match status" value="1"/>
</dbReference>
<dbReference type="SUPFAM" id="SSF48452">
    <property type="entry name" value="TPR-like"/>
    <property type="match status" value="1"/>
</dbReference>
<dbReference type="GO" id="GO:0003824">
    <property type="term" value="F:catalytic activity"/>
    <property type="evidence" value="ECO:0007669"/>
    <property type="project" value="InterPro"/>
</dbReference>
<dbReference type="GO" id="GO:0009116">
    <property type="term" value="P:nucleoside metabolic process"/>
    <property type="evidence" value="ECO:0007669"/>
    <property type="project" value="InterPro"/>
</dbReference>
<accession>A0A8H7DZ01</accession>
<evidence type="ECO:0008006" key="5">
    <source>
        <dbReference type="Google" id="ProtNLM"/>
    </source>
</evidence>
<feature type="repeat" description="TPR" evidence="1">
    <location>
        <begin position="675"/>
        <end position="708"/>
    </location>
</feature>
<organism evidence="3 4">
    <name type="scientific">Endocarpon pusillum</name>
    <dbReference type="NCBI Taxonomy" id="364733"/>
    <lineage>
        <taxon>Eukaryota</taxon>
        <taxon>Fungi</taxon>
        <taxon>Dikarya</taxon>
        <taxon>Ascomycota</taxon>
        <taxon>Pezizomycotina</taxon>
        <taxon>Eurotiomycetes</taxon>
        <taxon>Chaetothyriomycetidae</taxon>
        <taxon>Verrucariales</taxon>
        <taxon>Verrucariaceae</taxon>
        <taxon>Endocarpon</taxon>
    </lineage>
</organism>
<keyword evidence="1" id="KW-0802">TPR repeat</keyword>
<dbReference type="EMBL" id="JAACFV010000211">
    <property type="protein sequence ID" value="KAF7502885.1"/>
    <property type="molecule type" value="Genomic_DNA"/>
</dbReference>
<evidence type="ECO:0000313" key="3">
    <source>
        <dbReference type="EMBL" id="KAF7502885.1"/>
    </source>
</evidence>
<evidence type="ECO:0000313" key="4">
    <source>
        <dbReference type="Proteomes" id="UP000606974"/>
    </source>
</evidence>
<dbReference type="Gene3D" id="3.40.50.1580">
    <property type="entry name" value="Nucleoside phosphorylase domain"/>
    <property type="match status" value="1"/>
</dbReference>
<dbReference type="InterPro" id="IPR035994">
    <property type="entry name" value="Nucleoside_phosphorylase_sf"/>
</dbReference>
<dbReference type="InterPro" id="IPR053137">
    <property type="entry name" value="NLR-like"/>
</dbReference>
<dbReference type="Pfam" id="PF13424">
    <property type="entry name" value="TPR_12"/>
    <property type="match status" value="1"/>
</dbReference>
<evidence type="ECO:0000256" key="2">
    <source>
        <dbReference type="SAM" id="MobiDB-lite"/>
    </source>
</evidence>
<dbReference type="PANTHER" id="PTHR46082:SF11">
    <property type="entry name" value="AAA+ ATPASE DOMAIN-CONTAINING PROTEIN-RELATED"/>
    <property type="match status" value="1"/>
</dbReference>
<gene>
    <name evidence="3" type="ORF">GJ744_004954</name>
</gene>
<proteinExistence type="predicted"/>
<reference evidence="3" key="1">
    <citation type="submission" date="2020-02" db="EMBL/GenBank/DDBJ databases">
        <authorList>
            <person name="Palmer J.M."/>
        </authorList>
    </citation>
    <scope>NUCLEOTIDE SEQUENCE</scope>
    <source>
        <strain evidence="3">EPUS1.4</strain>
        <tissue evidence="3">Thallus</tissue>
    </source>
</reference>
<dbReference type="OrthoDB" id="1658288at2759"/>
<sequence>MKSVAALSVLRIVVRLSKFSDSYFFRTLALSTDGGLFSCPVLSKPPSTSLFPRSYCTTPPNVAVGWLTTTSPSRTSSSPSSPGTPPMPTRTPNRIEGKSLSNCVRHRGRRVVSDLGHDCFYHVVSADLSQCIRILAVPGGERFVDLFEHAFDWGQLHFHGADACDRIVPGEVRYQDTYDMPEDSDTSDDECKMKRTRPRAEDFAIGWICARHLELSAARAVLDNEYEDIDEAAQHVLGRIGIHNVVIACLPAGQMGTNSAVATAAQARSLFPAVQYWLMVGIGGGVPSSVADIRLRDVVVRQPQDRYGGVIQYDLGKTVPDGQRIRTGFLNAPPSTLGTAVNKMRSLSDIGKGRIQACLSSLSYLNKFDRRQAGSDILFESSYKHVHGSICRQCIEDKIVPRPRRENEDVVIHFGLIASGNQVMKDGIERDNLSAELGGVGIKILSNTSGRENIENDPDAIELVKELDGLPLALSTAGAYLKPVTTSFSEYLRLHKESWLKLQTTSPRLISYEDRSLYTTWQITFDRIQQRNAGSAKLLKLWAYFDRQDVWFELLQQGSSADEGWIQELTEDELSFNGAVRLLCDYGLVNADLSFRHLSGSGGYSVHTCVHSWTLFVLNKEWDESLARLALTCVASKVRSKEADDWWLIQRRLLQHAMRLQHSIVADELDCKGMEWALYNLGLLYADQGKLAEAEAMYTRALQGKEEALGPKHTSTLDTVNNLGNLYKNQGKLAEAEAMYTRALQGYEMAIGPELLCSYIPALNTMFAFGDLFSQTDRKDMAKIMYTRALSGYKTVQGPSSK</sequence>
<evidence type="ECO:0000256" key="1">
    <source>
        <dbReference type="PROSITE-ProRule" id="PRU00339"/>
    </source>
</evidence>
<dbReference type="InterPro" id="IPR019734">
    <property type="entry name" value="TPR_rpt"/>
</dbReference>
<dbReference type="SMART" id="SM00028">
    <property type="entry name" value="TPR"/>
    <property type="match status" value="2"/>
</dbReference>
<name>A0A8H7DZ01_9EURO</name>
<feature type="region of interest" description="Disordered" evidence="2">
    <location>
        <begin position="67"/>
        <end position="96"/>
    </location>
</feature>
<dbReference type="Proteomes" id="UP000606974">
    <property type="component" value="Unassembled WGS sequence"/>
</dbReference>
<dbReference type="InterPro" id="IPR011990">
    <property type="entry name" value="TPR-like_helical_dom_sf"/>
</dbReference>